<feature type="compositionally biased region" description="Basic and acidic residues" evidence="1">
    <location>
        <begin position="129"/>
        <end position="139"/>
    </location>
</feature>
<evidence type="ECO:0000259" key="2">
    <source>
        <dbReference type="PROSITE" id="PS50030"/>
    </source>
</evidence>
<evidence type="ECO:0000313" key="3">
    <source>
        <dbReference type="EMBL" id="KAJ6807851.1"/>
    </source>
</evidence>
<feature type="region of interest" description="Disordered" evidence="1">
    <location>
        <begin position="59"/>
        <end position="151"/>
    </location>
</feature>
<dbReference type="InterPro" id="IPR009060">
    <property type="entry name" value="UBA-like_sf"/>
</dbReference>
<dbReference type="PROSITE" id="PS50030">
    <property type="entry name" value="UBA"/>
    <property type="match status" value="1"/>
</dbReference>
<evidence type="ECO:0000313" key="4">
    <source>
        <dbReference type="Proteomes" id="UP001140949"/>
    </source>
</evidence>
<organism evidence="3 4">
    <name type="scientific">Iris pallida</name>
    <name type="common">Sweet iris</name>
    <dbReference type="NCBI Taxonomy" id="29817"/>
    <lineage>
        <taxon>Eukaryota</taxon>
        <taxon>Viridiplantae</taxon>
        <taxon>Streptophyta</taxon>
        <taxon>Embryophyta</taxon>
        <taxon>Tracheophyta</taxon>
        <taxon>Spermatophyta</taxon>
        <taxon>Magnoliopsida</taxon>
        <taxon>Liliopsida</taxon>
        <taxon>Asparagales</taxon>
        <taxon>Iridaceae</taxon>
        <taxon>Iridoideae</taxon>
        <taxon>Irideae</taxon>
        <taxon>Iris</taxon>
    </lineage>
</organism>
<dbReference type="InterPro" id="IPR015940">
    <property type="entry name" value="UBA"/>
</dbReference>
<feature type="region of interest" description="Disordered" evidence="1">
    <location>
        <begin position="1"/>
        <end position="45"/>
    </location>
</feature>
<keyword evidence="4" id="KW-1185">Reference proteome</keyword>
<evidence type="ECO:0000256" key="1">
    <source>
        <dbReference type="SAM" id="MobiDB-lite"/>
    </source>
</evidence>
<protein>
    <recommendedName>
        <fullName evidence="2">UBA domain-containing protein</fullName>
    </recommendedName>
</protein>
<dbReference type="Proteomes" id="UP001140949">
    <property type="component" value="Unassembled WGS sequence"/>
</dbReference>
<name>A0AAX6EVB1_IRIPA</name>
<feature type="region of interest" description="Disordered" evidence="1">
    <location>
        <begin position="269"/>
        <end position="309"/>
    </location>
</feature>
<dbReference type="PANTHER" id="PTHR35294:SF1">
    <property type="entry name" value="OS05G0409000 PROTEIN"/>
    <property type="match status" value="1"/>
</dbReference>
<proteinExistence type="predicted"/>
<feature type="compositionally biased region" description="Polar residues" evidence="1">
    <location>
        <begin position="81"/>
        <end position="103"/>
    </location>
</feature>
<comment type="caution">
    <text evidence="3">The sequence shown here is derived from an EMBL/GenBank/DDBJ whole genome shotgun (WGS) entry which is preliminary data.</text>
</comment>
<sequence>MSPASKSKSVAKQQAAKAIKEQPQISLKPSHVLSEGGDGAPASGIIPVADVLNTLDLSPSAPLKMQESNGQTRTIDDTEDPSLSPTSTRNEYDSASNNGSCSGESEDQKEKMPPSTVSCSGSAPVPCLDAEKREKVRLKNEKKHQRQRENRAKELHIRCTGYLKSRKREALAQQLVAMGFPSERTTMALILNNGYLEESVAWLLQQGEENNKQQVVANIEDGGANFKVDISDELARIADMEIKFSCSKQEVERAVVCCQGDLDKAEDSMKARKQQSVAAAAHPKMEESGPSTSTSKQEVSSGVPMARSQVNGVASHHREVHERNLNCTESMVAEDVLQEATNRKLQSSSRRMHLQQDWENTQIAAAEKRWLNASPSPGFPVQVAEPLVTSKSQNAILGSEVEAKFEEALREPVKVMQRPQSIIDANQSFQSTSTSFGASPPTRTRQYPNRIYSMETMPMNGGLGHNLSSTDLNGVYSMNTMAMNWGPGHNTSSIGLNGIYNTEMLAINGGVEHDLTSWNLNGSRSLHLYSQSHPQPFASSAVESSTVRRTGPGSFRNPVRSSSSLLLAAPSSLGLFSGLGSLASSGKSCTVDWTTGASMPQCDYASVDWSPDLKSLRALTKADPRSLDAMSMGRKAAARPDISGGIYFAAGSQDTGGLVDSRSSSPAVPREVLGVGNRQFVASPSL</sequence>
<feature type="compositionally biased region" description="Low complexity" evidence="1">
    <location>
        <begin position="1"/>
        <end position="25"/>
    </location>
</feature>
<dbReference type="AlphaFoldDB" id="A0AAX6EVB1"/>
<reference evidence="3" key="1">
    <citation type="journal article" date="2023" name="GigaByte">
        <title>Genome assembly of the bearded iris, Iris pallida Lam.</title>
        <authorList>
            <person name="Bruccoleri R.E."/>
            <person name="Oakeley E.J."/>
            <person name="Faust A.M.E."/>
            <person name="Altorfer M."/>
            <person name="Dessus-Babus S."/>
            <person name="Burckhardt D."/>
            <person name="Oertli M."/>
            <person name="Naumann U."/>
            <person name="Petersen F."/>
            <person name="Wong J."/>
        </authorList>
    </citation>
    <scope>NUCLEOTIDE SEQUENCE</scope>
    <source>
        <strain evidence="3">GSM-AAB239-AS_SAM_17_03QT</strain>
    </source>
</reference>
<dbReference type="Gene3D" id="1.10.8.10">
    <property type="entry name" value="DNA helicase RuvA subunit, C-terminal domain"/>
    <property type="match status" value="1"/>
</dbReference>
<gene>
    <name evidence="3" type="ORF">M6B38_169540</name>
</gene>
<feature type="compositionally biased region" description="Polar residues" evidence="1">
    <location>
        <begin position="289"/>
        <end position="300"/>
    </location>
</feature>
<accession>A0AAX6EVB1</accession>
<dbReference type="SUPFAM" id="SSF46934">
    <property type="entry name" value="UBA-like"/>
    <property type="match status" value="1"/>
</dbReference>
<dbReference type="EMBL" id="JANAVB010033815">
    <property type="protein sequence ID" value="KAJ6807851.1"/>
    <property type="molecule type" value="Genomic_DNA"/>
</dbReference>
<dbReference type="PANTHER" id="PTHR35294">
    <property type="entry name" value="UBIQUITIN-ASSOCIATED/TRANSLATION ELONGATION FACTOR EF1B PROTEIN"/>
    <property type="match status" value="1"/>
</dbReference>
<feature type="domain" description="UBA" evidence="2">
    <location>
        <begin position="165"/>
        <end position="206"/>
    </location>
</feature>
<reference evidence="3" key="2">
    <citation type="submission" date="2023-04" db="EMBL/GenBank/DDBJ databases">
        <authorList>
            <person name="Bruccoleri R.E."/>
            <person name="Oakeley E.J."/>
            <person name="Faust A.-M."/>
            <person name="Dessus-Babus S."/>
            <person name="Altorfer M."/>
            <person name="Burckhardt D."/>
            <person name="Oertli M."/>
            <person name="Naumann U."/>
            <person name="Petersen F."/>
            <person name="Wong J."/>
        </authorList>
    </citation>
    <scope>NUCLEOTIDE SEQUENCE</scope>
    <source>
        <strain evidence="3">GSM-AAB239-AS_SAM_17_03QT</strain>
        <tissue evidence="3">Leaf</tissue>
    </source>
</reference>